<evidence type="ECO:0008006" key="3">
    <source>
        <dbReference type="Google" id="ProtNLM"/>
    </source>
</evidence>
<dbReference type="InterPro" id="IPR022025">
    <property type="entry name" value="Amidoligase_2"/>
</dbReference>
<protein>
    <recommendedName>
        <fullName evidence="3">Amidoligase enzyme</fullName>
    </recommendedName>
</protein>
<keyword evidence="2" id="KW-1185">Reference proteome</keyword>
<sequence length="327" mass="37069">MTSSSRYRQPVVTHRADGSWRRVGFELEFSGIGLERAVSAVCQALKATPGAGTAAERRIDVPGLGTFQVEVDWDFLKRVAAEQAGAEGPDWAQPLSQAAEVLVPVEVVCPPISIAELERLDPLVKTLREAGAQGTEESLVAAYGVHINPELPALDAATLSAYLRAFCLLQWWLVERHEVNLARKISPYIDLYPESYTLEVLDMEALDMERIFDLYLQHNATRNRALDLLPLLAHIDEQRVRAVVDDPRIKSRPTFHYRLPNCHIERPDWALSSSWNTWWIVEQLAQDDEALNTLSAEYRAAHRPLLGVSRRQWIERMQQWLTSQGWV</sequence>
<reference evidence="2" key="1">
    <citation type="journal article" date="2019" name="Int. J. Syst. Evol. Microbiol.">
        <title>The Global Catalogue of Microorganisms (GCM) 10K type strain sequencing project: providing services to taxonomists for standard genome sequencing and annotation.</title>
        <authorList>
            <consortium name="The Broad Institute Genomics Platform"/>
            <consortium name="The Broad Institute Genome Sequencing Center for Infectious Disease"/>
            <person name="Wu L."/>
            <person name="Ma J."/>
        </authorList>
    </citation>
    <scope>NUCLEOTIDE SEQUENCE [LARGE SCALE GENOMIC DNA]</scope>
    <source>
        <strain evidence="2">CGMCC 1.15341</strain>
    </source>
</reference>
<gene>
    <name evidence="1" type="ORF">GCM10011352_26970</name>
</gene>
<comment type="caution">
    <text evidence="1">The sequence shown here is derived from an EMBL/GenBank/DDBJ whole genome shotgun (WGS) entry which is preliminary data.</text>
</comment>
<name>A0ABQ1KJB4_9GAMM</name>
<dbReference type="Pfam" id="PF12224">
    <property type="entry name" value="Amidoligase_2"/>
    <property type="match status" value="1"/>
</dbReference>
<accession>A0ABQ1KJB4</accession>
<organism evidence="1 2">
    <name type="scientific">Marinobacterium zhoushanense</name>
    <dbReference type="NCBI Taxonomy" id="1679163"/>
    <lineage>
        <taxon>Bacteria</taxon>
        <taxon>Pseudomonadati</taxon>
        <taxon>Pseudomonadota</taxon>
        <taxon>Gammaproteobacteria</taxon>
        <taxon>Oceanospirillales</taxon>
        <taxon>Oceanospirillaceae</taxon>
        <taxon>Marinobacterium</taxon>
    </lineage>
</organism>
<evidence type="ECO:0000313" key="2">
    <source>
        <dbReference type="Proteomes" id="UP000629025"/>
    </source>
</evidence>
<proteinExistence type="predicted"/>
<dbReference type="Proteomes" id="UP000629025">
    <property type="component" value="Unassembled WGS sequence"/>
</dbReference>
<evidence type="ECO:0000313" key="1">
    <source>
        <dbReference type="EMBL" id="GGB99389.1"/>
    </source>
</evidence>
<dbReference type="EMBL" id="BMIJ01000005">
    <property type="protein sequence ID" value="GGB99389.1"/>
    <property type="molecule type" value="Genomic_DNA"/>
</dbReference>
<dbReference type="RefSeq" id="WP_188749176.1">
    <property type="nucleotide sequence ID" value="NZ_BMIJ01000005.1"/>
</dbReference>